<dbReference type="eggNOG" id="KOG4720">
    <property type="taxonomic scope" value="Eukaryota"/>
</dbReference>
<evidence type="ECO:0000256" key="1">
    <source>
        <dbReference type="ARBA" id="ARBA00023209"/>
    </source>
</evidence>
<dbReference type="STRING" id="31234.E3LEV5"/>
<dbReference type="OrthoDB" id="10267235at2759"/>
<dbReference type="CDD" id="cd05157">
    <property type="entry name" value="ETNK_euk"/>
    <property type="match status" value="1"/>
</dbReference>
<dbReference type="Gene3D" id="3.30.200.20">
    <property type="entry name" value="Phosphorylase Kinase, domain 1"/>
    <property type="match status" value="1"/>
</dbReference>
<protein>
    <recommendedName>
        <fullName evidence="5">ethanolamine kinase</fullName>
        <ecNumber evidence="5">2.7.1.82</ecNumber>
    </recommendedName>
</protein>
<dbReference type="EMBL" id="DS268407">
    <property type="protein sequence ID" value="EFO82587.1"/>
    <property type="molecule type" value="Genomic_DNA"/>
</dbReference>
<name>E3LEV5_CAERE</name>
<dbReference type="GO" id="GO:0004305">
    <property type="term" value="F:ethanolamine kinase activity"/>
    <property type="evidence" value="ECO:0007669"/>
    <property type="project" value="UniProtKB-EC"/>
</dbReference>
<evidence type="ECO:0000313" key="6">
    <source>
        <dbReference type="EMBL" id="EFO82587.1"/>
    </source>
</evidence>
<keyword evidence="7" id="KW-1185">Reference proteome</keyword>
<dbReference type="SUPFAM" id="SSF56112">
    <property type="entry name" value="Protein kinase-like (PK-like)"/>
    <property type="match status" value="1"/>
</dbReference>
<evidence type="ECO:0000256" key="3">
    <source>
        <dbReference type="ARBA" id="ARBA00037883"/>
    </source>
</evidence>
<dbReference type="Gene3D" id="3.90.1200.10">
    <property type="match status" value="1"/>
</dbReference>
<dbReference type="AlphaFoldDB" id="E3LEV5"/>
<dbReference type="FunCoup" id="E3LEV5">
    <property type="interactions" value="3187"/>
</dbReference>
<gene>
    <name evidence="6" type="primary">Cre-ckc-1</name>
    <name evidence="6" type="ORF">CRE_00879</name>
</gene>
<proteinExistence type="inferred from homology"/>
<keyword evidence="2" id="KW-1208">Phospholipid metabolism</keyword>
<sequence>MATPFEDFDEDLSLTSQEECENSARSILAKLRPEWTPSEITFEYFSVGITNKIFSAGFGTEHVIFRVFGHNTSKVIDRENEVTAWRQLAEHGFAASLYGKFNNGLICGFLEGKSLKIEEMRDSRFHVNIAKRIAQLHTSVPNDGKARVFDKMRTFLKQLDPKFEKSCQQEFFDKKFPKDLEAEIKKIESLIVKLKEPIAFCHNDLLVHNIVYNSEKKSIEFIDYEYAFPNYALFDIANHFCEYAGKLTEDHAEFFFSILGVEGTPDYSKCLTKDEKWLFINDYLRFGREKEHCDTRIASMFKNLPLFEAAAHLFWAVWALVQAQNSTIDFDYLTYAYARYQQYEKRYQKYISGTQH</sequence>
<evidence type="ECO:0000256" key="4">
    <source>
        <dbReference type="ARBA" id="ARBA00038211"/>
    </source>
</evidence>
<comment type="similarity">
    <text evidence="4">Belongs to the choline/ethanolamine kinase family.</text>
</comment>
<dbReference type="PANTHER" id="PTHR22603">
    <property type="entry name" value="CHOLINE/ETHANOALAMINE KINASE"/>
    <property type="match status" value="1"/>
</dbReference>
<dbReference type="OMA" id="FALIPKY"/>
<keyword evidence="1" id="KW-0594">Phospholipid biosynthesis</keyword>
<dbReference type="Pfam" id="PF01633">
    <property type="entry name" value="Choline_kinase"/>
    <property type="match status" value="1"/>
</dbReference>
<keyword evidence="1" id="KW-0443">Lipid metabolism</keyword>
<dbReference type="GO" id="GO:0005737">
    <property type="term" value="C:cytoplasm"/>
    <property type="evidence" value="ECO:0007669"/>
    <property type="project" value="TreeGrafter"/>
</dbReference>
<dbReference type="Proteomes" id="UP000008281">
    <property type="component" value="Unassembled WGS sequence"/>
</dbReference>
<comment type="pathway">
    <text evidence="3">Phospholipid metabolism; phosphatidylethanolamine biosynthesis; phosphatidylethanolamine from ethanolamine: step 1/3.</text>
</comment>
<evidence type="ECO:0000256" key="5">
    <source>
        <dbReference type="ARBA" id="ARBA00038874"/>
    </source>
</evidence>
<dbReference type="GO" id="GO:0006646">
    <property type="term" value="P:phosphatidylethanolamine biosynthetic process"/>
    <property type="evidence" value="ECO:0007669"/>
    <property type="project" value="TreeGrafter"/>
</dbReference>
<evidence type="ECO:0000313" key="7">
    <source>
        <dbReference type="Proteomes" id="UP000008281"/>
    </source>
</evidence>
<organism evidence="7">
    <name type="scientific">Caenorhabditis remanei</name>
    <name type="common">Caenorhabditis vulgaris</name>
    <dbReference type="NCBI Taxonomy" id="31234"/>
    <lineage>
        <taxon>Eukaryota</taxon>
        <taxon>Metazoa</taxon>
        <taxon>Ecdysozoa</taxon>
        <taxon>Nematoda</taxon>
        <taxon>Chromadorea</taxon>
        <taxon>Rhabditida</taxon>
        <taxon>Rhabditina</taxon>
        <taxon>Rhabditomorpha</taxon>
        <taxon>Rhabditoidea</taxon>
        <taxon>Rhabditidae</taxon>
        <taxon>Peloderinae</taxon>
        <taxon>Caenorhabditis</taxon>
    </lineage>
</organism>
<evidence type="ECO:0000256" key="2">
    <source>
        <dbReference type="ARBA" id="ARBA00023264"/>
    </source>
</evidence>
<dbReference type="InParanoid" id="E3LEV5"/>
<reference evidence="6" key="1">
    <citation type="submission" date="2007-07" db="EMBL/GenBank/DDBJ databases">
        <title>PCAP assembly of the Caenorhabditis remanei genome.</title>
        <authorList>
            <consortium name="The Caenorhabditis remanei Sequencing Consortium"/>
            <person name="Wilson R.K."/>
        </authorList>
    </citation>
    <scope>NUCLEOTIDE SEQUENCE [LARGE SCALE GENOMIC DNA]</scope>
    <source>
        <strain evidence="6">PB4641</strain>
    </source>
</reference>
<dbReference type="EC" id="2.7.1.82" evidence="5"/>
<dbReference type="InterPro" id="IPR011009">
    <property type="entry name" value="Kinase-like_dom_sf"/>
</dbReference>
<dbReference type="PANTHER" id="PTHR22603:SF66">
    <property type="entry name" value="ETHANOLAMINE KINASE"/>
    <property type="match status" value="1"/>
</dbReference>
<dbReference type="HOGENOM" id="CLU_012712_1_0_1"/>
<keyword evidence="1" id="KW-0444">Lipid biosynthesis</keyword>
<accession>E3LEV5</accession>